<keyword evidence="3" id="KW-1185">Reference proteome</keyword>
<dbReference type="Gene3D" id="1.20.1250.20">
    <property type="entry name" value="MFS general substrate transporter like domains"/>
    <property type="match status" value="1"/>
</dbReference>
<dbReference type="EMBL" id="JACOPL010000006">
    <property type="protein sequence ID" value="MBC5725347.1"/>
    <property type="molecule type" value="Genomic_DNA"/>
</dbReference>
<dbReference type="GO" id="GO:0006814">
    <property type="term" value="P:sodium ion transport"/>
    <property type="evidence" value="ECO:0007669"/>
    <property type="project" value="InterPro"/>
</dbReference>
<dbReference type="InterPro" id="IPR039672">
    <property type="entry name" value="MFS_2"/>
</dbReference>
<feature type="transmembrane region" description="Helical" evidence="1">
    <location>
        <begin position="310"/>
        <end position="332"/>
    </location>
</feature>
<name>A0A923LWU3_9FIRM</name>
<feature type="transmembrane region" description="Helical" evidence="1">
    <location>
        <begin position="242"/>
        <end position="265"/>
    </location>
</feature>
<keyword evidence="1" id="KW-0812">Transmembrane</keyword>
<dbReference type="SUPFAM" id="SSF103473">
    <property type="entry name" value="MFS general substrate transporter"/>
    <property type="match status" value="1"/>
</dbReference>
<dbReference type="CDD" id="cd17332">
    <property type="entry name" value="MFS_MelB_like"/>
    <property type="match status" value="1"/>
</dbReference>
<accession>A0A923LWU3</accession>
<dbReference type="RefSeq" id="WP_054326414.1">
    <property type="nucleotide sequence ID" value="NZ_JACOPL010000006.1"/>
</dbReference>
<keyword evidence="1" id="KW-1133">Transmembrane helix</keyword>
<organism evidence="2 3">
    <name type="scientific">Agathobaculum faecis</name>
    <dbReference type="NCBI Taxonomy" id="2763013"/>
    <lineage>
        <taxon>Bacteria</taxon>
        <taxon>Bacillati</taxon>
        <taxon>Bacillota</taxon>
        <taxon>Clostridia</taxon>
        <taxon>Eubacteriales</taxon>
        <taxon>Butyricicoccaceae</taxon>
        <taxon>Agathobaculum</taxon>
    </lineage>
</organism>
<dbReference type="PANTHER" id="PTHR11328:SF24">
    <property type="entry name" value="MAJOR FACILITATOR SUPERFAMILY (MFS) PROFILE DOMAIN-CONTAINING PROTEIN"/>
    <property type="match status" value="1"/>
</dbReference>
<dbReference type="NCBIfam" id="TIGR00792">
    <property type="entry name" value="gph"/>
    <property type="match status" value="1"/>
</dbReference>
<dbReference type="GO" id="GO:0005886">
    <property type="term" value="C:plasma membrane"/>
    <property type="evidence" value="ECO:0007669"/>
    <property type="project" value="TreeGrafter"/>
</dbReference>
<keyword evidence="1" id="KW-0472">Membrane</keyword>
<dbReference type="Proteomes" id="UP000606499">
    <property type="component" value="Unassembled WGS sequence"/>
</dbReference>
<dbReference type="InterPro" id="IPR001927">
    <property type="entry name" value="Na/Gal_symport"/>
</dbReference>
<evidence type="ECO:0000313" key="3">
    <source>
        <dbReference type="Proteomes" id="UP000606499"/>
    </source>
</evidence>
<feature type="transmembrane region" description="Helical" evidence="1">
    <location>
        <begin position="198"/>
        <end position="221"/>
    </location>
</feature>
<reference evidence="2" key="1">
    <citation type="submission" date="2020-08" db="EMBL/GenBank/DDBJ databases">
        <title>Genome public.</title>
        <authorList>
            <person name="Liu C."/>
            <person name="Sun Q."/>
        </authorList>
    </citation>
    <scope>NUCLEOTIDE SEQUENCE</scope>
    <source>
        <strain evidence="2">NSJ-28</strain>
    </source>
</reference>
<dbReference type="GO" id="GO:0008643">
    <property type="term" value="P:carbohydrate transport"/>
    <property type="evidence" value="ECO:0007669"/>
    <property type="project" value="InterPro"/>
</dbReference>
<feature type="transmembrane region" description="Helical" evidence="1">
    <location>
        <begin position="373"/>
        <end position="389"/>
    </location>
</feature>
<dbReference type="Pfam" id="PF13347">
    <property type="entry name" value="MFS_2"/>
    <property type="match status" value="1"/>
</dbReference>
<dbReference type="PANTHER" id="PTHR11328">
    <property type="entry name" value="MAJOR FACILITATOR SUPERFAMILY DOMAIN-CONTAINING PROTEIN"/>
    <property type="match status" value="1"/>
</dbReference>
<dbReference type="GO" id="GO:0015293">
    <property type="term" value="F:symporter activity"/>
    <property type="evidence" value="ECO:0007669"/>
    <property type="project" value="InterPro"/>
</dbReference>
<feature type="transmembrane region" description="Helical" evidence="1">
    <location>
        <begin position="125"/>
        <end position="145"/>
    </location>
</feature>
<feature type="transmembrane region" description="Helical" evidence="1">
    <location>
        <begin position="96"/>
        <end position="113"/>
    </location>
</feature>
<sequence length="466" mass="50958">MSTQTTATSSAAAVNEYTKLNIPRKIGYACGDFACNMSWTLVGSYLVFFLTDIALINATTVGLLIFISKFWDAVNDPIVGSLADHTRTRWGRYRPWVMFSFIPMLIFNVLTFTTNLEWSETARTWWGLGMYFILVLVYTMVNVTYSAMPAMMTRDTETRSALSSYRMTGAFLAMTVLSYATLRVVNAMGGGATGYRNAAIVFSLLAVPFFIITVASSKEVVTIDDTKTEKVSFIKQFKVLKGNWPVIQLAIAYLGWGIIQGGMTFRLYFCTYNAGDELLYANTQTLWSVMGMVGAFSVSYLVTRVKNKGTLGGVSFTLIAICSIISQFLPITTSGGQIIYYVMMGGVGLGSGMMLGNVFGMMPDTAEYTYHKCGVYCAGFLSTFINFMLKVGQAVSIAGAAALLDALGYVAGAQQNATVLFAMNFGSHMFIGLCSIVCAIALFAYKLDKATYDKIVADLRERGMAN</sequence>
<protein>
    <submittedName>
        <fullName evidence="2">MFS transporter</fullName>
    </submittedName>
</protein>
<feature type="transmembrane region" description="Helical" evidence="1">
    <location>
        <begin position="338"/>
        <end position="361"/>
    </location>
</feature>
<feature type="transmembrane region" description="Helical" evidence="1">
    <location>
        <begin position="46"/>
        <end position="67"/>
    </location>
</feature>
<dbReference type="InterPro" id="IPR036259">
    <property type="entry name" value="MFS_trans_sf"/>
</dbReference>
<evidence type="ECO:0000313" key="2">
    <source>
        <dbReference type="EMBL" id="MBC5725347.1"/>
    </source>
</evidence>
<feature type="transmembrane region" description="Helical" evidence="1">
    <location>
        <begin position="165"/>
        <end position="186"/>
    </location>
</feature>
<feature type="transmembrane region" description="Helical" evidence="1">
    <location>
        <begin position="285"/>
        <end position="303"/>
    </location>
</feature>
<gene>
    <name evidence="2" type="ORF">H8S45_07730</name>
</gene>
<proteinExistence type="predicted"/>
<comment type="caution">
    <text evidence="2">The sequence shown here is derived from an EMBL/GenBank/DDBJ whole genome shotgun (WGS) entry which is preliminary data.</text>
</comment>
<feature type="transmembrane region" description="Helical" evidence="1">
    <location>
        <begin position="425"/>
        <end position="445"/>
    </location>
</feature>
<dbReference type="AlphaFoldDB" id="A0A923LWU3"/>
<evidence type="ECO:0000256" key="1">
    <source>
        <dbReference type="SAM" id="Phobius"/>
    </source>
</evidence>